<evidence type="ECO:0000313" key="3">
    <source>
        <dbReference type="EMBL" id="MDQ0673188.1"/>
    </source>
</evidence>
<dbReference type="GO" id="GO:0016787">
    <property type="term" value="F:hydrolase activity"/>
    <property type="evidence" value="ECO:0007669"/>
    <property type="project" value="UniProtKB-KW"/>
</dbReference>
<keyword evidence="1" id="KW-0812">Transmembrane</keyword>
<keyword evidence="3" id="KW-0255">Endonuclease</keyword>
<dbReference type="RefSeq" id="WP_306634032.1">
    <property type="nucleotide sequence ID" value="NZ_JAUSXB010000001.1"/>
</dbReference>
<evidence type="ECO:0000259" key="2">
    <source>
        <dbReference type="Pfam" id="PF03372"/>
    </source>
</evidence>
<dbReference type="SUPFAM" id="SSF56219">
    <property type="entry name" value="DNase I-like"/>
    <property type="match status" value="1"/>
</dbReference>
<gene>
    <name evidence="3" type="ORF">QFZ36_000749</name>
</gene>
<feature type="domain" description="Endonuclease/exonuclease/phosphatase" evidence="2">
    <location>
        <begin position="120"/>
        <end position="334"/>
    </location>
</feature>
<protein>
    <submittedName>
        <fullName evidence="3">Endonuclease/exonuclease/phosphatase family metal-dependent hydrolase</fullName>
    </submittedName>
</protein>
<proteinExistence type="predicted"/>
<comment type="caution">
    <text evidence="3">The sequence shown here is derived from an EMBL/GenBank/DDBJ whole genome shotgun (WGS) entry which is preliminary data.</text>
</comment>
<feature type="transmembrane region" description="Helical" evidence="1">
    <location>
        <begin position="83"/>
        <end position="100"/>
    </location>
</feature>
<keyword evidence="3" id="KW-0540">Nuclease</keyword>
<keyword evidence="3" id="KW-0378">Hydrolase</keyword>
<dbReference type="Proteomes" id="UP001236806">
    <property type="component" value="Unassembled WGS sequence"/>
</dbReference>
<dbReference type="GO" id="GO:0004519">
    <property type="term" value="F:endonuclease activity"/>
    <property type="evidence" value="ECO:0007669"/>
    <property type="project" value="UniProtKB-KW"/>
</dbReference>
<sequence>MTAAGSRRGLGRRKPRKRATRMALAFRWLAAGAAAPAAAASLLRATSADWPVLGVQLLSFVPWFTVPATAAFLLALPARSRPLQLLTAALLGVQIVWLLPVSASPAAANPGGPEVQIRAMTLNAELGGAEAEDIVKLVREQGVDLLALEEFTGGLEDRLAAAGLLSLLPHQVSHPRDGAGGAAVYSSFPLRDAGVIRGTGFTMPVVDLDLGTVNGAALQVVAVHCLAPVGDGLARWRSDLAALARTGTGSGSRPLLLAGDFNATFDHHEFRALLAGTGGGRELADVAASLGDRLIPTWPMRGYSLPGITLDHLVTSQDIGGTGYSVHRIPGTDHAAVLATLAIPVG</sequence>
<dbReference type="InterPro" id="IPR036691">
    <property type="entry name" value="Endo/exonu/phosph_ase_sf"/>
</dbReference>
<dbReference type="Pfam" id="PF03372">
    <property type="entry name" value="Exo_endo_phos"/>
    <property type="match status" value="1"/>
</dbReference>
<dbReference type="Gene3D" id="3.60.10.10">
    <property type="entry name" value="Endonuclease/exonuclease/phosphatase"/>
    <property type="match status" value="1"/>
</dbReference>
<reference evidence="3 4" key="1">
    <citation type="submission" date="2023-07" db="EMBL/GenBank/DDBJ databases">
        <title>Comparative genomics of wheat-associated soil bacteria to identify genetic determinants of phenazine resistance.</title>
        <authorList>
            <person name="Mouncey N."/>
        </authorList>
    </citation>
    <scope>NUCLEOTIDE SEQUENCE [LARGE SCALE GENOMIC DNA]</scope>
    <source>
        <strain evidence="3 4">W1I3</strain>
    </source>
</reference>
<organism evidence="3 4">
    <name type="scientific">Pseudarthrobacter siccitolerans</name>
    <dbReference type="NCBI Taxonomy" id="861266"/>
    <lineage>
        <taxon>Bacteria</taxon>
        <taxon>Bacillati</taxon>
        <taxon>Actinomycetota</taxon>
        <taxon>Actinomycetes</taxon>
        <taxon>Micrococcales</taxon>
        <taxon>Micrococcaceae</taxon>
        <taxon>Pseudarthrobacter</taxon>
    </lineage>
</organism>
<evidence type="ECO:0000256" key="1">
    <source>
        <dbReference type="SAM" id="Phobius"/>
    </source>
</evidence>
<name>A0ABU0PGU8_9MICC</name>
<evidence type="ECO:0000313" key="4">
    <source>
        <dbReference type="Proteomes" id="UP001236806"/>
    </source>
</evidence>
<dbReference type="InterPro" id="IPR005135">
    <property type="entry name" value="Endo/exonuclease/phosphatase"/>
</dbReference>
<feature type="transmembrane region" description="Helical" evidence="1">
    <location>
        <begin position="55"/>
        <end position="76"/>
    </location>
</feature>
<accession>A0ABU0PGU8</accession>
<keyword evidence="1" id="KW-0472">Membrane</keyword>
<keyword evidence="4" id="KW-1185">Reference proteome</keyword>
<dbReference type="EMBL" id="JAUSXB010000001">
    <property type="protein sequence ID" value="MDQ0673188.1"/>
    <property type="molecule type" value="Genomic_DNA"/>
</dbReference>
<keyword evidence="1" id="KW-1133">Transmembrane helix</keyword>